<evidence type="ECO:0000313" key="3">
    <source>
        <dbReference type="Proteomes" id="UP000443582"/>
    </source>
</evidence>
<organism evidence="2 3">
    <name type="scientific">Halobacteriovorax vibrionivorans</name>
    <dbReference type="NCBI Taxonomy" id="2152716"/>
    <lineage>
        <taxon>Bacteria</taxon>
        <taxon>Pseudomonadati</taxon>
        <taxon>Bdellovibrionota</taxon>
        <taxon>Bacteriovoracia</taxon>
        <taxon>Bacteriovoracales</taxon>
        <taxon>Halobacteriovoraceae</taxon>
        <taxon>Halobacteriovorax</taxon>
    </lineage>
</organism>
<dbReference type="RefSeq" id="WP_133296994.1">
    <property type="nucleotide sequence ID" value="NZ_QDKL01000004.1"/>
</dbReference>
<reference evidence="3" key="1">
    <citation type="journal article" date="2019" name="Int. J. Syst. Evol. Microbiol.">
        <title>Halobacteriovorax valvorus sp. nov., a novel prokaryotic predator isolated from coastal seawater of China.</title>
        <authorList>
            <person name="Chen M.-X."/>
        </authorList>
    </citation>
    <scope>NUCLEOTIDE SEQUENCE [LARGE SCALE GENOMIC DNA]</scope>
    <source>
        <strain evidence="3">BL9</strain>
    </source>
</reference>
<dbReference type="EMBL" id="QDKL01000004">
    <property type="protein sequence ID" value="RZF20407.1"/>
    <property type="molecule type" value="Genomic_DNA"/>
</dbReference>
<protein>
    <recommendedName>
        <fullName evidence="4">Outer membrane protein beta-barrel domain-containing protein</fullName>
    </recommendedName>
</protein>
<keyword evidence="3" id="KW-1185">Reference proteome</keyword>
<feature type="chain" id="PRO_5047349759" description="Outer membrane protein beta-barrel domain-containing protein" evidence="1">
    <location>
        <begin position="26"/>
        <end position="204"/>
    </location>
</feature>
<proteinExistence type="predicted"/>
<evidence type="ECO:0000313" key="2">
    <source>
        <dbReference type="EMBL" id="RZF20407.1"/>
    </source>
</evidence>
<keyword evidence="1" id="KW-0732">Signal</keyword>
<sequence>MKKLTLTVACFVFFMTSLVTNQTNAQIYNIPGEFSLGIGNMTKYVGKVQKDLDGGRNYFDFNPYLRANYRSDFYWDKKLILEIGLTIPQEGADDAVTVTNFWLQALIEHEISDFRLQAGAGLFFTYTKMDGEVQTLGNGISTQQYNTPSDVQTAVNNILVIGSDYLLNKDIFINGQISAFNIEDGDERAFSYGLSINYTLGNKK</sequence>
<comment type="caution">
    <text evidence="2">The sequence shown here is derived from an EMBL/GenBank/DDBJ whole genome shotgun (WGS) entry which is preliminary data.</text>
</comment>
<accession>A0ABY0IGB9</accession>
<dbReference type="Proteomes" id="UP000443582">
    <property type="component" value="Unassembled WGS sequence"/>
</dbReference>
<evidence type="ECO:0008006" key="4">
    <source>
        <dbReference type="Google" id="ProtNLM"/>
    </source>
</evidence>
<feature type="signal peptide" evidence="1">
    <location>
        <begin position="1"/>
        <end position="25"/>
    </location>
</feature>
<gene>
    <name evidence="2" type="ORF">DAY19_14690</name>
</gene>
<name>A0ABY0IGB9_9BACT</name>
<evidence type="ECO:0000256" key="1">
    <source>
        <dbReference type="SAM" id="SignalP"/>
    </source>
</evidence>